<dbReference type="Gene3D" id="3.40.50.2300">
    <property type="match status" value="1"/>
</dbReference>
<dbReference type="InterPro" id="IPR011006">
    <property type="entry name" value="CheY-like_superfamily"/>
</dbReference>
<dbReference type="PROSITE" id="PS50110">
    <property type="entry name" value="RESPONSE_REGULATORY"/>
    <property type="match status" value="1"/>
</dbReference>
<dbReference type="SMART" id="SM00448">
    <property type="entry name" value="REC"/>
    <property type="match status" value="1"/>
</dbReference>
<reference evidence="3 4" key="1">
    <citation type="submission" date="2024-01" db="EMBL/GenBank/DDBJ databases">
        <authorList>
            <person name="Waweru B."/>
        </authorList>
    </citation>
    <scope>NUCLEOTIDE SEQUENCE [LARGE SCALE GENOMIC DNA]</scope>
</reference>
<dbReference type="EMBL" id="CAWUPB010001173">
    <property type="protein sequence ID" value="CAK7349467.1"/>
    <property type="molecule type" value="Genomic_DNA"/>
</dbReference>
<gene>
    <name evidence="3" type="ORF">DCAF_LOCUS22184</name>
</gene>
<evidence type="ECO:0000313" key="3">
    <source>
        <dbReference type="EMBL" id="CAK7349467.1"/>
    </source>
</evidence>
<comment type="caution">
    <text evidence="3">The sequence shown here is derived from an EMBL/GenBank/DDBJ whole genome shotgun (WGS) entry which is preliminary data.</text>
</comment>
<feature type="modified residue" description="4-aspartylphosphate" evidence="1">
    <location>
        <position position="78"/>
    </location>
</feature>
<proteinExistence type="predicted"/>
<dbReference type="InterPro" id="IPR052048">
    <property type="entry name" value="ST_Response_Regulator"/>
</dbReference>
<dbReference type="Proteomes" id="UP001314170">
    <property type="component" value="Unassembled WGS sequence"/>
</dbReference>
<dbReference type="Pfam" id="PF00072">
    <property type="entry name" value="Response_reg"/>
    <property type="match status" value="1"/>
</dbReference>
<dbReference type="SUPFAM" id="SSF52172">
    <property type="entry name" value="CheY-like"/>
    <property type="match status" value="1"/>
</dbReference>
<evidence type="ECO:0000313" key="4">
    <source>
        <dbReference type="Proteomes" id="UP001314170"/>
    </source>
</evidence>
<dbReference type="PANTHER" id="PTHR43228">
    <property type="entry name" value="TWO-COMPONENT RESPONSE REGULATOR"/>
    <property type="match status" value="1"/>
</dbReference>
<keyword evidence="1" id="KW-0597">Phosphoprotein</keyword>
<evidence type="ECO:0000256" key="1">
    <source>
        <dbReference type="PROSITE-ProRule" id="PRU00169"/>
    </source>
</evidence>
<dbReference type="GO" id="GO:0000160">
    <property type="term" value="P:phosphorelay signal transduction system"/>
    <property type="evidence" value="ECO:0007669"/>
    <property type="project" value="InterPro"/>
</dbReference>
<keyword evidence="4" id="KW-1185">Reference proteome</keyword>
<dbReference type="InterPro" id="IPR001789">
    <property type="entry name" value="Sig_transdc_resp-reg_receiver"/>
</dbReference>
<protein>
    <recommendedName>
        <fullName evidence="2">Response regulatory domain-containing protein</fullName>
    </recommendedName>
</protein>
<organism evidence="3 4">
    <name type="scientific">Dovyalis caffra</name>
    <dbReference type="NCBI Taxonomy" id="77055"/>
    <lineage>
        <taxon>Eukaryota</taxon>
        <taxon>Viridiplantae</taxon>
        <taxon>Streptophyta</taxon>
        <taxon>Embryophyta</taxon>
        <taxon>Tracheophyta</taxon>
        <taxon>Spermatophyta</taxon>
        <taxon>Magnoliopsida</taxon>
        <taxon>eudicotyledons</taxon>
        <taxon>Gunneridae</taxon>
        <taxon>Pentapetalae</taxon>
        <taxon>rosids</taxon>
        <taxon>fabids</taxon>
        <taxon>Malpighiales</taxon>
        <taxon>Salicaceae</taxon>
        <taxon>Flacourtieae</taxon>
        <taxon>Dovyalis</taxon>
    </lineage>
</organism>
<accession>A0AAV1SGB3</accession>
<sequence length="146" mass="16022">MSPAMNPVRPSENRHGRGLPALQLKNQIKALLVDSDRSCQMAQSSFLRYYGVETQTATNGLSAYMLASNSSFDLIIIDISLPVMNGLEAIRYMRARGVTCKIVGMAGCWCEMHKQAILDAGADIAMEKPLFLGTMVPILRELDGEL</sequence>
<dbReference type="AlphaFoldDB" id="A0AAV1SGB3"/>
<dbReference type="CDD" id="cd00156">
    <property type="entry name" value="REC"/>
    <property type="match status" value="1"/>
</dbReference>
<name>A0AAV1SGB3_9ROSI</name>
<dbReference type="PANTHER" id="PTHR43228:SF17">
    <property type="entry name" value="HISTIDINE KINASE RESPONSE REGULATOR AND TRANSCRIPTION FACTOR RR-A-TYPE FAMILY-RELATED"/>
    <property type="match status" value="1"/>
</dbReference>
<feature type="domain" description="Response regulatory" evidence="2">
    <location>
        <begin position="29"/>
        <end position="143"/>
    </location>
</feature>
<evidence type="ECO:0000259" key="2">
    <source>
        <dbReference type="PROSITE" id="PS50110"/>
    </source>
</evidence>